<accession>A0A6B0SPB6</accession>
<dbReference type="AlphaFoldDB" id="A0A6B0SPB6"/>
<keyword evidence="3" id="KW-1185">Reference proteome</keyword>
<name>A0A6B0SPB6_9EURY</name>
<sequence length="385" mass="43011">MVEFRNLVVFMSDGVRWDYHPDAVREMGVTVRTLASSLHTPTSIASLLTGLYLPNHGVRGFTDSLPKGTPTILDAFEHTGISAESGNFNNEIYNYLLDRYDRVDLQDIEEPFGWFMRDPGGHAPLNEFDEELATTGSVRSYLKQNAGDESQLREDYARAVDSSVNRFRNRVINTLRDRGILEDTLIVFISDHGEFLGEYGHVCESHPAAPELVRVPTTLIHPGLDNVDTPNLMRHVDLHETVADLGSLTAPNTDGGPVFDPVFDAKTGLNFYDRPYPSFSGTFHYTLSSVWDWQGGRVFNESNPWARLKLLGGYLTKIPAGIQVRRARNPKGIKLLLSGQYSIGNPGFSAKEARKMLDDITVSVGRDELDMDQATKENLEDLGYL</sequence>
<dbReference type="GO" id="GO:0016740">
    <property type="term" value="F:transferase activity"/>
    <property type="evidence" value="ECO:0007669"/>
    <property type="project" value="UniProtKB-KW"/>
</dbReference>
<dbReference type="Proteomes" id="UP000471521">
    <property type="component" value="Unassembled WGS sequence"/>
</dbReference>
<dbReference type="EMBL" id="WUUU01000006">
    <property type="protein sequence ID" value="MXR19469.1"/>
    <property type="molecule type" value="Genomic_DNA"/>
</dbReference>
<dbReference type="PANTHER" id="PTHR43108:SF8">
    <property type="entry name" value="SD21168P"/>
    <property type="match status" value="1"/>
</dbReference>
<proteinExistence type="predicted"/>
<dbReference type="SUPFAM" id="SSF53649">
    <property type="entry name" value="Alkaline phosphatase-like"/>
    <property type="match status" value="1"/>
</dbReference>
<comment type="caution">
    <text evidence="2">The sequence shown here is derived from an EMBL/GenBank/DDBJ whole genome shotgun (WGS) entry which is preliminary data.</text>
</comment>
<gene>
    <name evidence="2" type="ORF">GRX66_02190</name>
</gene>
<reference evidence="2 3" key="1">
    <citation type="submission" date="2019-12" db="EMBL/GenBank/DDBJ databases">
        <title>Isolation and characterization of three novel carbon monoxide-oxidizing members of Halobacteria from salione crusts and soils.</title>
        <authorList>
            <person name="Myers M.R."/>
            <person name="King G.M."/>
        </authorList>
    </citation>
    <scope>NUCLEOTIDE SEQUENCE [LARGE SCALE GENOMIC DNA]</scope>
    <source>
        <strain evidence="2 3">PCN9</strain>
    </source>
</reference>
<dbReference type="Pfam" id="PF00884">
    <property type="entry name" value="Sulfatase"/>
    <property type="match status" value="1"/>
</dbReference>
<evidence type="ECO:0000313" key="2">
    <source>
        <dbReference type="EMBL" id="MXR19469.1"/>
    </source>
</evidence>
<evidence type="ECO:0000313" key="3">
    <source>
        <dbReference type="Proteomes" id="UP000471521"/>
    </source>
</evidence>
<evidence type="ECO:0000259" key="1">
    <source>
        <dbReference type="Pfam" id="PF00884"/>
    </source>
</evidence>
<dbReference type="InterPro" id="IPR017850">
    <property type="entry name" value="Alkaline_phosphatase_core_sf"/>
</dbReference>
<keyword evidence="2" id="KW-0808">Transferase</keyword>
<dbReference type="OrthoDB" id="3164at2157"/>
<dbReference type="RefSeq" id="WP_159525056.1">
    <property type="nucleotide sequence ID" value="NZ_WUUU01000006.1"/>
</dbReference>
<organism evidence="2 3">
    <name type="scientific">Halobacterium bonnevillei</name>
    <dbReference type="NCBI Taxonomy" id="2692200"/>
    <lineage>
        <taxon>Archaea</taxon>
        <taxon>Methanobacteriati</taxon>
        <taxon>Methanobacteriota</taxon>
        <taxon>Stenosarchaea group</taxon>
        <taxon>Halobacteria</taxon>
        <taxon>Halobacteriales</taxon>
        <taxon>Halobacteriaceae</taxon>
        <taxon>Halobacterium</taxon>
    </lineage>
</organism>
<keyword evidence="2" id="KW-0378">Hydrolase</keyword>
<dbReference type="InterPro" id="IPR000917">
    <property type="entry name" value="Sulfatase_N"/>
</dbReference>
<dbReference type="GO" id="GO:0016787">
    <property type="term" value="F:hydrolase activity"/>
    <property type="evidence" value="ECO:0007669"/>
    <property type="project" value="UniProtKB-KW"/>
</dbReference>
<feature type="domain" description="Sulfatase N-terminal" evidence="1">
    <location>
        <begin position="96"/>
        <end position="245"/>
    </location>
</feature>
<dbReference type="PANTHER" id="PTHR43108">
    <property type="entry name" value="N-ACETYLGLUCOSAMINE-6-SULFATASE FAMILY MEMBER"/>
    <property type="match status" value="1"/>
</dbReference>
<dbReference type="Gene3D" id="3.40.720.10">
    <property type="entry name" value="Alkaline Phosphatase, subunit A"/>
    <property type="match status" value="2"/>
</dbReference>
<protein>
    <submittedName>
        <fullName evidence="2">Sulfatase-like hydrolase/transferase</fullName>
    </submittedName>
</protein>